<feature type="region of interest" description="Disordered" evidence="7">
    <location>
        <begin position="1771"/>
        <end position="1802"/>
    </location>
</feature>
<dbReference type="GO" id="GO:0016477">
    <property type="term" value="P:cell migration"/>
    <property type="evidence" value="ECO:0007669"/>
    <property type="project" value="TreeGrafter"/>
</dbReference>
<organism evidence="10 11">
    <name type="scientific">Clunio marinus</name>
    <dbReference type="NCBI Taxonomy" id="568069"/>
    <lineage>
        <taxon>Eukaryota</taxon>
        <taxon>Metazoa</taxon>
        <taxon>Ecdysozoa</taxon>
        <taxon>Arthropoda</taxon>
        <taxon>Hexapoda</taxon>
        <taxon>Insecta</taxon>
        <taxon>Pterygota</taxon>
        <taxon>Neoptera</taxon>
        <taxon>Endopterygota</taxon>
        <taxon>Diptera</taxon>
        <taxon>Nematocera</taxon>
        <taxon>Chironomoidea</taxon>
        <taxon>Chironomidae</taxon>
        <taxon>Clunio</taxon>
    </lineage>
</organism>
<dbReference type="Gene3D" id="1.20.1270.350">
    <property type="entry name" value="Dedicator of cytokinesis N-terminal subdomain"/>
    <property type="match status" value="1"/>
</dbReference>
<proteinExistence type="inferred from homology"/>
<keyword evidence="2" id="KW-0728">SH3 domain</keyword>
<feature type="compositionally biased region" description="Polar residues" evidence="7">
    <location>
        <begin position="1883"/>
        <end position="1899"/>
    </location>
</feature>
<dbReference type="EMBL" id="CVRI01000064">
    <property type="protein sequence ID" value="CRL05399.1"/>
    <property type="molecule type" value="Genomic_DNA"/>
</dbReference>
<feature type="domain" description="DOCKER" evidence="9">
    <location>
        <begin position="1281"/>
        <end position="1702"/>
    </location>
</feature>
<dbReference type="Pfam" id="PF20421">
    <property type="entry name" value="DHR-2_Lobe_C"/>
    <property type="match status" value="1"/>
</dbReference>
<dbReference type="GO" id="GO:0007264">
    <property type="term" value="P:small GTPase-mediated signal transduction"/>
    <property type="evidence" value="ECO:0007669"/>
    <property type="project" value="InterPro"/>
</dbReference>
<dbReference type="STRING" id="568069.A0A1J1IZ24"/>
<sequence length="2022" mass="233584">MTVWKNVGEQFIVGIAKNNYKQNDDRPNRLELDVGETLIIVRESANWYYGFKKKNRSLKGIFPKCYIHIVADVEIVRNEYLIKRSQIVDEITTVLKEWHEHFKKFFLNGNSNLKVIREKMLELIKLRAQMLSGNLPVDELKDITLKATSEIDTGNKLLGLDMVVRDDNGNILDINQTSTTQLYHHHVRAATRIRRATSEFNKNRKSKQTNKFSHNLMISVHNFVCKVNEDTELLFTLFDADEMKAITENYLVKWNRQGITPFFSNLRVLFTDLSSMDLLRNKIFLVAYVIRVGAMDTKESESRRVSVASAVLSKRSSTQSQNSSIVNLNDLMRRPYGVAAIDLTPIIKKAEDFKSDNQLSMPFIACEKETMEVTLKKLIVNKDVGKDGSNIWITVELLHGDIKQLKEEYPHLILGNIAHARKMGFPEVIFPGDVRNDLYITLVQGEFSKTGGKSSDKNIEVTVCVCNEKGEPMKDVITQGGGAPMIGEYHSVIYYHDDKPKWNETFKVNLPIDDFVRCHLKFMFKHRSSNESKDKNEKPFAMSYLKLQHDSGTTLQQDKHTLVVYRIDYKKYDSSSFFNYYALPSHTFELLATPKPSAPGFTLLNKDSFVIDINLCSTKLTQDVNLLGLLKWSDNVDRLEESLTQLLCVLPEEIVKFLQDILDALFDILVTNQDPLRYDDLVFQCLLMLIEIVSDKKYQHFQSVLDLYISESFSSTLAYKKLIDVLERHFLNAFNSIEKDPDTISINENDKPSERKLYKTIKNLQYIMKFIIRSRILYANIFDDQDKFSFETRLEELMGWFVQLISMPNPLLRPQGAILKYLHIIASDLMEVYDSLKLSNFIVEIITKIPAGRLTQCKMKCIKDIVESNIFRLPLCRGILLPVFCMQIKDKLESKEEGDHISDIWQQEKNLTKAAKILGESKSQLHARESTTKTKVAECVNIMNNILELLFSENIGPIDNDIRDLMLILLRTIIQSSIAMDRDNPLVGNLVAIMLAIFRNMTESHYKMYVNHFNTRFDLQDFLTEILLVFKELVSKPVFPSDWLDMIMHQNTVILESLKSFSQIIKDKFFDPFEKQVWSNFFHCSIAFLIQPALQLDQFTRNKTSIILTRYCDIRRETAKEICKMWYNLGEHKIIFIPQMVGPLLEMSMIPEPELRKSTIPIFFDMMQCEFVSSKYHSESFGDTKKNISHIKGNYREFEKEMIEKLDILVEGGRGDHEYKDLFNEIMMNLCSKHIALRQDGTIFVNMATKLMERLLEYRFLINDESKENRMSCTVSLLQFYSEVNRKEMYIRYVNKLCDLHMEFENYPEAAFTLKLHSKLLLWDNTQLSPLLRSCRHPHCQTHRHLKEELYKEIIKLFDDGKMWECALEVCKELAQQYEYEVFDYISLSHLHIQMSQFYRKIFSEMRHETEYFRVTFYGFGFPELLRNRTFIYRGKEYEQLPSFSARIINQHPRAELMQTLEKPSDDILNSDGQYIQINKVEPIISEKNKEIQTFSQDKNIAPLIVKYYRTNDVNQFKFSRPFRDVSKNWMSSSDPDNVANLWLERTIMKIEYPMPGILKWFPVESSETFNISPIECAIEMMENINKTLHDLLVEHKNDSALAVSQLTMKIQGVVDAAVNGGTAKYEEAFLTDEYLKMNSNDISFVEKLKNLIAEQIPVLEIAISVHRMKVSNDLLPLHERLEECFRKMQTHIETKYGKRTTDLKFERDPMVVLRKSILSTPQMSADNRLSETSVGSSDSGISRATGPSRQITTAITKVLNFNSPTSFTRQTMGAASQINKKINEKTTPQKRKNSKKIDRETLSLPNSQFYTVTTASMNNMIIPLSQTSFEKGTKDILNNNPSTPSSAIIMPAQNIPVFELTEELTPKRPLRSEAEKEKRLSRTQSLVTTSNVSTSKIDNASMSGESSNSRNSIITTDSQTSEEDLVPPPLPIKHRDSEYGNVHEDSKFTKVKVLDDLTTESFLVSSDQPRKGIVAAANNHYEILSLKSRDVVSPDEVKSSKKNPPAPPPKPTRASKESFSP</sequence>
<dbReference type="InterPro" id="IPR027007">
    <property type="entry name" value="C2_DOCK-type_domain"/>
</dbReference>
<evidence type="ECO:0000259" key="9">
    <source>
        <dbReference type="PROSITE" id="PS51651"/>
    </source>
</evidence>
<dbReference type="PANTHER" id="PTHR45653">
    <property type="entry name" value="DEDICATOR OF CYTOKINESIS"/>
    <property type="match status" value="1"/>
</dbReference>
<evidence type="ECO:0000256" key="6">
    <source>
        <dbReference type="PROSITE-ProRule" id="PRU00983"/>
    </source>
</evidence>
<dbReference type="Pfam" id="PF16172">
    <property type="entry name" value="DOCK_N"/>
    <property type="match status" value="1"/>
</dbReference>
<dbReference type="InterPro" id="IPR042455">
    <property type="entry name" value="DOCK_N_sub1"/>
</dbReference>
<dbReference type="InterPro" id="IPR001452">
    <property type="entry name" value="SH3_domain"/>
</dbReference>
<dbReference type="CDD" id="cd11872">
    <property type="entry name" value="SH3_DOCK_AB"/>
    <property type="match status" value="1"/>
</dbReference>
<evidence type="ECO:0000256" key="7">
    <source>
        <dbReference type="SAM" id="MobiDB-lite"/>
    </source>
</evidence>
<dbReference type="InterPro" id="IPR035892">
    <property type="entry name" value="C2_domain_sf"/>
</dbReference>
<feature type="compositionally biased region" description="Low complexity" evidence="7">
    <location>
        <begin position="1900"/>
        <end position="1913"/>
    </location>
</feature>
<feature type="compositionally biased region" description="Polar residues" evidence="7">
    <location>
        <begin position="1771"/>
        <end position="1781"/>
    </location>
</feature>
<dbReference type="InterPro" id="IPR056372">
    <property type="entry name" value="TPR_DOCK"/>
</dbReference>
<keyword evidence="5" id="KW-0344">Guanine-nucleotide releasing factor</keyword>
<feature type="compositionally biased region" description="Basic and acidic residues" evidence="7">
    <location>
        <begin position="1990"/>
        <end position="2000"/>
    </location>
</feature>
<evidence type="ECO:0000313" key="11">
    <source>
        <dbReference type="Proteomes" id="UP000183832"/>
    </source>
</evidence>
<dbReference type="Gene3D" id="1.20.58.740">
    <property type="match status" value="1"/>
</dbReference>
<dbReference type="GO" id="GO:0007520">
    <property type="term" value="P:myoblast fusion"/>
    <property type="evidence" value="ECO:0007669"/>
    <property type="project" value="TreeGrafter"/>
</dbReference>
<reference evidence="10 11" key="1">
    <citation type="submission" date="2015-04" db="EMBL/GenBank/DDBJ databases">
        <authorList>
            <person name="Syromyatnikov M.Y."/>
            <person name="Popov V.N."/>
        </authorList>
    </citation>
    <scope>NUCLEOTIDE SEQUENCE [LARGE SCALE GENOMIC DNA]</scope>
</reference>
<dbReference type="GO" id="GO:0005737">
    <property type="term" value="C:cytoplasm"/>
    <property type="evidence" value="ECO:0007669"/>
    <property type="project" value="UniProtKB-SubCell"/>
</dbReference>
<dbReference type="Pfam" id="PF23554">
    <property type="entry name" value="TPR_DOCK"/>
    <property type="match status" value="1"/>
</dbReference>
<feature type="domain" description="C2 DOCK-type" evidence="8">
    <location>
        <begin position="435"/>
        <end position="616"/>
    </location>
</feature>
<dbReference type="Proteomes" id="UP000183832">
    <property type="component" value="Unassembled WGS sequence"/>
</dbReference>
<evidence type="ECO:0000256" key="3">
    <source>
        <dbReference type="ARBA" id="ARBA00022490"/>
    </source>
</evidence>
<keyword evidence="11" id="KW-1185">Reference proteome</keyword>
<comment type="similarity">
    <text evidence="6">Belongs to the DOCK family.</text>
</comment>
<name>A0A1J1IZ24_9DIPT</name>
<dbReference type="InterPro" id="IPR043162">
    <property type="entry name" value="DOCK_C_lobe_C"/>
</dbReference>
<feature type="compositionally biased region" description="Basic and acidic residues" evidence="7">
    <location>
        <begin position="1867"/>
        <end position="1881"/>
    </location>
</feature>
<evidence type="ECO:0000256" key="1">
    <source>
        <dbReference type="ARBA" id="ARBA00004496"/>
    </source>
</evidence>
<evidence type="ECO:0000256" key="2">
    <source>
        <dbReference type="ARBA" id="ARBA00022443"/>
    </source>
</evidence>
<comment type="subcellular location">
    <subcellularLocation>
        <location evidence="1">Cytoplasm</location>
    </subcellularLocation>
</comment>
<dbReference type="InterPro" id="IPR032376">
    <property type="entry name" value="DOCK_N"/>
</dbReference>
<dbReference type="InterPro" id="IPR027357">
    <property type="entry name" value="DOCKER_dom"/>
</dbReference>
<dbReference type="InterPro" id="IPR046773">
    <property type="entry name" value="DOCKER_Lobe_C"/>
</dbReference>
<dbReference type="InterPro" id="IPR036028">
    <property type="entry name" value="SH3-like_dom_sf"/>
</dbReference>
<dbReference type="PROSITE" id="PS51651">
    <property type="entry name" value="DOCKER"/>
    <property type="match status" value="1"/>
</dbReference>
<dbReference type="SMART" id="SM00326">
    <property type="entry name" value="SH3"/>
    <property type="match status" value="1"/>
</dbReference>
<dbReference type="GO" id="GO:0005085">
    <property type="term" value="F:guanyl-nucleotide exchange factor activity"/>
    <property type="evidence" value="ECO:0007669"/>
    <property type="project" value="UniProtKB-KW"/>
</dbReference>
<dbReference type="PANTHER" id="PTHR45653:SF10">
    <property type="entry name" value="MYOBLAST CITY, ISOFORM B"/>
    <property type="match status" value="1"/>
</dbReference>
<protein>
    <submittedName>
        <fullName evidence="10">CLUMA_CG018000, isoform A</fullName>
    </submittedName>
</protein>
<keyword evidence="4" id="KW-0597">Phosphoprotein</keyword>
<feature type="region of interest" description="Disordered" evidence="7">
    <location>
        <begin position="1867"/>
        <end position="1942"/>
    </location>
</feature>
<dbReference type="GO" id="GO:0005886">
    <property type="term" value="C:plasma membrane"/>
    <property type="evidence" value="ECO:0007669"/>
    <property type="project" value="TreeGrafter"/>
</dbReference>
<evidence type="ECO:0000256" key="5">
    <source>
        <dbReference type="ARBA" id="ARBA00022658"/>
    </source>
</evidence>
<dbReference type="Pfam" id="PF14429">
    <property type="entry name" value="DOCK-C2"/>
    <property type="match status" value="1"/>
</dbReference>
<evidence type="ECO:0000256" key="4">
    <source>
        <dbReference type="ARBA" id="ARBA00022553"/>
    </source>
</evidence>
<dbReference type="FunFam" id="1.20.58.740:FF:000004">
    <property type="entry name" value="Dedicator of cytokinesis protein 1"/>
    <property type="match status" value="1"/>
</dbReference>
<dbReference type="Pfam" id="PF20422">
    <property type="entry name" value="DHR-2_Lobe_B"/>
    <property type="match status" value="1"/>
</dbReference>
<dbReference type="Pfam" id="PF06920">
    <property type="entry name" value="DHR-2_Lobe_A"/>
    <property type="match status" value="1"/>
</dbReference>
<dbReference type="InterPro" id="IPR043161">
    <property type="entry name" value="DOCK_C_lobe_A"/>
</dbReference>
<dbReference type="OrthoDB" id="18896at2759"/>
<evidence type="ECO:0000313" key="10">
    <source>
        <dbReference type="EMBL" id="CRL05399.1"/>
    </source>
</evidence>
<evidence type="ECO:0000259" key="8">
    <source>
        <dbReference type="PROSITE" id="PS51650"/>
    </source>
</evidence>
<keyword evidence="3" id="KW-0963">Cytoplasm</keyword>
<dbReference type="SUPFAM" id="SSF50044">
    <property type="entry name" value="SH3-domain"/>
    <property type="match status" value="1"/>
</dbReference>
<dbReference type="InterPro" id="IPR046770">
    <property type="entry name" value="DOCKER_Lobe_B"/>
</dbReference>
<dbReference type="GO" id="GO:0031267">
    <property type="term" value="F:small GTPase binding"/>
    <property type="evidence" value="ECO:0007669"/>
    <property type="project" value="TreeGrafter"/>
</dbReference>
<feature type="region of interest" description="Disordered" evidence="7">
    <location>
        <begin position="1990"/>
        <end position="2022"/>
    </location>
</feature>
<dbReference type="Gene3D" id="1.25.40.410">
    <property type="match status" value="1"/>
</dbReference>
<gene>
    <name evidence="10" type="ORF">CLUMA_CG018000</name>
</gene>
<dbReference type="Gene3D" id="2.60.40.150">
    <property type="entry name" value="C2 domain"/>
    <property type="match status" value="1"/>
</dbReference>
<dbReference type="InterPro" id="IPR046769">
    <property type="entry name" value="DOCKER_Lobe_A"/>
</dbReference>
<dbReference type="Gene3D" id="2.30.30.40">
    <property type="entry name" value="SH3 Domains"/>
    <property type="match status" value="1"/>
</dbReference>
<dbReference type="InterPro" id="IPR026791">
    <property type="entry name" value="DOCK"/>
</dbReference>
<feature type="region of interest" description="Disordered" evidence="7">
    <location>
        <begin position="1727"/>
        <end position="1747"/>
    </location>
</feature>
<accession>A0A1J1IZ24</accession>
<dbReference type="PROSITE" id="PS51650">
    <property type="entry name" value="C2_DOCK"/>
    <property type="match status" value="1"/>
</dbReference>